<organism evidence="2 3">
    <name type="scientific">Effusibacillus consociatus</name>
    <dbReference type="NCBI Taxonomy" id="1117041"/>
    <lineage>
        <taxon>Bacteria</taxon>
        <taxon>Bacillati</taxon>
        <taxon>Bacillota</taxon>
        <taxon>Bacilli</taxon>
        <taxon>Bacillales</taxon>
        <taxon>Alicyclobacillaceae</taxon>
        <taxon>Effusibacillus</taxon>
    </lineage>
</organism>
<dbReference type="PANTHER" id="PTHR43852">
    <property type="entry name" value="NUCLEOTIDYLTRANSFERASE"/>
    <property type="match status" value="1"/>
</dbReference>
<protein>
    <submittedName>
        <fullName evidence="2">Nucleotidyltransferase domain-containing protein</fullName>
    </submittedName>
</protein>
<gene>
    <name evidence="2" type="ORF">ACFO8Q_05925</name>
</gene>
<dbReference type="RefSeq" id="WP_380024794.1">
    <property type="nucleotide sequence ID" value="NZ_JBHSHC010000033.1"/>
</dbReference>
<proteinExistence type="predicted"/>
<keyword evidence="3" id="KW-1185">Reference proteome</keyword>
<dbReference type="Proteomes" id="UP001596002">
    <property type="component" value="Unassembled WGS sequence"/>
</dbReference>
<feature type="domain" description="Polymerase beta nucleotidyltransferase" evidence="1">
    <location>
        <begin position="9"/>
        <end position="97"/>
    </location>
</feature>
<dbReference type="EMBL" id="JBHSHC010000033">
    <property type="protein sequence ID" value="MFC4766905.1"/>
    <property type="molecule type" value="Genomic_DNA"/>
</dbReference>
<comment type="caution">
    <text evidence="2">The sequence shown here is derived from an EMBL/GenBank/DDBJ whole genome shotgun (WGS) entry which is preliminary data.</text>
</comment>
<accession>A0ABV9PXY6</accession>
<evidence type="ECO:0000313" key="3">
    <source>
        <dbReference type="Proteomes" id="UP001596002"/>
    </source>
</evidence>
<dbReference type="Gene3D" id="3.30.460.10">
    <property type="entry name" value="Beta Polymerase, domain 2"/>
    <property type="match status" value="1"/>
</dbReference>
<name>A0ABV9PXY6_9BACL</name>
<dbReference type="PANTHER" id="PTHR43852:SF3">
    <property type="entry name" value="NUCLEOTIDYLTRANSFERASE"/>
    <property type="match status" value="1"/>
</dbReference>
<dbReference type="InterPro" id="IPR041633">
    <property type="entry name" value="Polbeta"/>
</dbReference>
<dbReference type="InterPro" id="IPR043519">
    <property type="entry name" value="NT_sf"/>
</dbReference>
<dbReference type="Pfam" id="PF18765">
    <property type="entry name" value="Polbeta"/>
    <property type="match status" value="1"/>
</dbReference>
<evidence type="ECO:0000259" key="1">
    <source>
        <dbReference type="Pfam" id="PF18765"/>
    </source>
</evidence>
<dbReference type="SUPFAM" id="SSF81301">
    <property type="entry name" value="Nucleotidyltransferase"/>
    <property type="match status" value="1"/>
</dbReference>
<evidence type="ECO:0000313" key="2">
    <source>
        <dbReference type="EMBL" id="MFC4766905.1"/>
    </source>
</evidence>
<reference evidence="3" key="1">
    <citation type="journal article" date="2019" name="Int. J. Syst. Evol. Microbiol.">
        <title>The Global Catalogue of Microorganisms (GCM) 10K type strain sequencing project: providing services to taxonomists for standard genome sequencing and annotation.</title>
        <authorList>
            <consortium name="The Broad Institute Genomics Platform"/>
            <consortium name="The Broad Institute Genome Sequencing Center for Infectious Disease"/>
            <person name="Wu L."/>
            <person name="Ma J."/>
        </authorList>
    </citation>
    <scope>NUCLEOTIDE SEQUENCE [LARGE SCALE GENOMIC DNA]</scope>
    <source>
        <strain evidence="3">WYCCWR 12678</strain>
    </source>
</reference>
<dbReference type="InterPro" id="IPR052930">
    <property type="entry name" value="TA_antitoxin_MntA"/>
</dbReference>
<dbReference type="CDD" id="cd05403">
    <property type="entry name" value="NT_KNTase_like"/>
    <property type="match status" value="1"/>
</dbReference>
<sequence>MFIKEHLREQLIKAFSAQSEVLRVTLFGSRARGDADERSDIDLAIEAPQLNQRQWLELLISLEQIDTLLSMDVIRWEEAPPELKKKITQEGKVLYERI</sequence>